<dbReference type="GO" id="GO:0043565">
    <property type="term" value="F:sequence-specific DNA binding"/>
    <property type="evidence" value="ECO:0007669"/>
    <property type="project" value="TreeGrafter"/>
</dbReference>
<dbReference type="InterPro" id="IPR058163">
    <property type="entry name" value="LysR-type_TF_proteobact-type"/>
</dbReference>
<dbReference type="CDD" id="cd08422">
    <property type="entry name" value="PBP2_CrgA_like"/>
    <property type="match status" value="1"/>
</dbReference>
<dbReference type="PROSITE" id="PS50931">
    <property type="entry name" value="HTH_LYSR"/>
    <property type="match status" value="1"/>
</dbReference>
<evidence type="ECO:0000256" key="4">
    <source>
        <dbReference type="ARBA" id="ARBA00023163"/>
    </source>
</evidence>
<dbReference type="OrthoDB" id="9815676at2"/>
<evidence type="ECO:0000313" key="6">
    <source>
        <dbReference type="EMBL" id="SUO97788.1"/>
    </source>
</evidence>
<keyword evidence="4" id="KW-0804">Transcription</keyword>
<keyword evidence="2" id="KW-0805">Transcription regulation</keyword>
<protein>
    <submittedName>
        <fullName evidence="6">D-malate degradation protein R</fullName>
    </submittedName>
</protein>
<dbReference type="Pfam" id="PF03466">
    <property type="entry name" value="LysR_substrate"/>
    <property type="match status" value="1"/>
</dbReference>
<proteinExistence type="inferred from homology"/>
<dbReference type="SUPFAM" id="SSF46785">
    <property type="entry name" value="Winged helix' DNA-binding domain"/>
    <property type="match status" value="1"/>
</dbReference>
<dbReference type="Gene3D" id="3.40.190.290">
    <property type="match status" value="1"/>
</dbReference>
<keyword evidence="7" id="KW-1185">Reference proteome</keyword>
<dbReference type="GO" id="GO:0006351">
    <property type="term" value="P:DNA-templated transcription"/>
    <property type="evidence" value="ECO:0007669"/>
    <property type="project" value="TreeGrafter"/>
</dbReference>
<evidence type="ECO:0000256" key="3">
    <source>
        <dbReference type="ARBA" id="ARBA00023125"/>
    </source>
</evidence>
<dbReference type="PANTHER" id="PTHR30537">
    <property type="entry name" value="HTH-TYPE TRANSCRIPTIONAL REGULATOR"/>
    <property type="match status" value="1"/>
</dbReference>
<name>A0A380MZU3_9GAMM</name>
<comment type="similarity">
    <text evidence="1">Belongs to the LysR transcriptional regulatory family.</text>
</comment>
<dbReference type="RefSeq" id="WP_072577366.1">
    <property type="nucleotide sequence ID" value="NZ_LWHB01000163.1"/>
</dbReference>
<organism evidence="6 7">
    <name type="scientific">Suttonella ornithocola</name>
    <dbReference type="NCBI Taxonomy" id="279832"/>
    <lineage>
        <taxon>Bacteria</taxon>
        <taxon>Pseudomonadati</taxon>
        <taxon>Pseudomonadota</taxon>
        <taxon>Gammaproteobacteria</taxon>
        <taxon>Cardiobacteriales</taxon>
        <taxon>Cardiobacteriaceae</taxon>
        <taxon>Suttonella</taxon>
    </lineage>
</organism>
<dbReference type="Gene3D" id="1.10.10.10">
    <property type="entry name" value="Winged helix-like DNA-binding domain superfamily/Winged helix DNA-binding domain"/>
    <property type="match status" value="1"/>
</dbReference>
<dbReference type="InterPro" id="IPR000847">
    <property type="entry name" value="LysR_HTH_N"/>
</dbReference>
<dbReference type="InterPro" id="IPR036388">
    <property type="entry name" value="WH-like_DNA-bd_sf"/>
</dbReference>
<dbReference type="FunFam" id="1.10.10.10:FF:000001">
    <property type="entry name" value="LysR family transcriptional regulator"/>
    <property type="match status" value="1"/>
</dbReference>
<accession>A0A380MZU3</accession>
<dbReference type="PANTHER" id="PTHR30537:SF35">
    <property type="entry name" value="TRANSCRIPTIONAL REGULATORY PROTEIN"/>
    <property type="match status" value="1"/>
</dbReference>
<gene>
    <name evidence="6" type="primary">dmlR_4</name>
    <name evidence="6" type="ORF">NCTC13337_02618</name>
</gene>
<evidence type="ECO:0000256" key="1">
    <source>
        <dbReference type="ARBA" id="ARBA00009437"/>
    </source>
</evidence>
<feature type="domain" description="HTH lysR-type" evidence="5">
    <location>
        <begin position="1"/>
        <end position="59"/>
    </location>
</feature>
<sequence>MDTLQSLRVFREVVERESFTAAAQYLQMTTATASKHIRHLESHLQAKLLNRTSRRLSLTEVGRRYYQHCCRALDTLSQAQAEAEHGTQYPVGTLKITLPMWAATPYFADIFTAYRARYPQVVLSLHTDSRHMDLAAHGLDLALRITPQPEANLIVKRLTEVAFYYVASPSYVARHGIPERKEGLQAHYGLLPDYAAVTLSLPSVVQSNNALMLYQLALCGQGIAMLPEWICGADIREGRLQRLFSEQPTLRQPLYAAYLHRDYQSVKVRTMIDFLAEYWKTSSE</sequence>
<evidence type="ECO:0000313" key="7">
    <source>
        <dbReference type="Proteomes" id="UP000254601"/>
    </source>
</evidence>
<keyword evidence="3" id="KW-0238">DNA-binding</keyword>
<dbReference type="AlphaFoldDB" id="A0A380MZU3"/>
<dbReference type="SUPFAM" id="SSF53850">
    <property type="entry name" value="Periplasmic binding protein-like II"/>
    <property type="match status" value="1"/>
</dbReference>
<dbReference type="InterPro" id="IPR005119">
    <property type="entry name" value="LysR_subst-bd"/>
</dbReference>
<dbReference type="GO" id="GO:0003700">
    <property type="term" value="F:DNA-binding transcription factor activity"/>
    <property type="evidence" value="ECO:0007669"/>
    <property type="project" value="InterPro"/>
</dbReference>
<dbReference type="EMBL" id="UHIC01000001">
    <property type="protein sequence ID" value="SUO97788.1"/>
    <property type="molecule type" value="Genomic_DNA"/>
</dbReference>
<evidence type="ECO:0000259" key="5">
    <source>
        <dbReference type="PROSITE" id="PS50931"/>
    </source>
</evidence>
<dbReference type="Pfam" id="PF00126">
    <property type="entry name" value="HTH_1"/>
    <property type="match status" value="1"/>
</dbReference>
<dbReference type="InterPro" id="IPR036390">
    <property type="entry name" value="WH_DNA-bd_sf"/>
</dbReference>
<dbReference type="Proteomes" id="UP000254601">
    <property type="component" value="Unassembled WGS sequence"/>
</dbReference>
<reference evidence="6 7" key="1">
    <citation type="submission" date="2018-06" db="EMBL/GenBank/DDBJ databases">
        <authorList>
            <consortium name="Pathogen Informatics"/>
            <person name="Doyle S."/>
        </authorList>
    </citation>
    <scope>NUCLEOTIDE SEQUENCE [LARGE SCALE GENOMIC DNA]</scope>
    <source>
        <strain evidence="6 7">NCTC13337</strain>
    </source>
</reference>
<evidence type="ECO:0000256" key="2">
    <source>
        <dbReference type="ARBA" id="ARBA00023015"/>
    </source>
</evidence>